<protein>
    <submittedName>
        <fullName evidence="1">Uncharacterized protein</fullName>
    </submittedName>
</protein>
<comment type="caution">
    <text evidence="1">The sequence shown here is derived from an EMBL/GenBank/DDBJ whole genome shotgun (WGS) entry which is preliminary data.</text>
</comment>
<reference evidence="1 2" key="1">
    <citation type="submission" date="2019-01" db="EMBL/GenBank/DDBJ databases">
        <title>Sequencing of cultivated peanut Arachis hypogaea provides insights into genome evolution and oil improvement.</title>
        <authorList>
            <person name="Chen X."/>
        </authorList>
    </citation>
    <scope>NUCLEOTIDE SEQUENCE [LARGE SCALE GENOMIC DNA]</scope>
    <source>
        <strain evidence="2">cv. Fuhuasheng</strain>
        <tissue evidence="1">Leaves</tissue>
    </source>
</reference>
<organism evidence="1 2">
    <name type="scientific">Arachis hypogaea</name>
    <name type="common">Peanut</name>
    <dbReference type="NCBI Taxonomy" id="3818"/>
    <lineage>
        <taxon>Eukaryota</taxon>
        <taxon>Viridiplantae</taxon>
        <taxon>Streptophyta</taxon>
        <taxon>Embryophyta</taxon>
        <taxon>Tracheophyta</taxon>
        <taxon>Spermatophyta</taxon>
        <taxon>Magnoliopsida</taxon>
        <taxon>eudicotyledons</taxon>
        <taxon>Gunneridae</taxon>
        <taxon>Pentapetalae</taxon>
        <taxon>rosids</taxon>
        <taxon>fabids</taxon>
        <taxon>Fabales</taxon>
        <taxon>Fabaceae</taxon>
        <taxon>Papilionoideae</taxon>
        <taxon>50 kb inversion clade</taxon>
        <taxon>dalbergioids sensu lato</taxon>
        <taxon>Dalbergieae</taxon>
        <taxon>Pterocarpus clade</taxon>
        <taxon>Arachis</taxon>
    </lineage>
</organism>
<sequence>MDDSWCEGIFSFKNSLKECNANIFGDILKKKRKILRRLHDISIILILKNSKYNSRRSIKRLLLKKKFCGTRNLEASGLNLEIETQFYHGSMMIRRRKNRGTFLVICRKDLMSIGKSILPLEIKIVVFGMDGYKWEKVGNDLYSLIGDIFQNPAKVKDINETLITLIPKVEPVTSLKQLWPISYKVITKVLANRLKVIMEKLVRPPIQLYSRTQEIIYSMRNKKDTKGWMAIKIDLGRPMIYLNGVSFKIYLLILTRVFLSKNIGNHVRTKVSEALHFARTDNLGKYLGVPLLHLKVSKCTFNDIINKLNSRINSWKVSSVSLAGRTTLVKSILSSTSLYTMQIALLPTATCNAIDCKCKSFIWRDTNQARKIHLLSGKKVGKPKKSSGLRILQASKMNQALMMKKGWGFIAKKDAL</sequence>
<dbReference type="Proteomes" id="UP000289738">
    <property type="component" value="Chromosome B02"/>
</dbReference>
<name>A0A445AF16_ARAHY</name>
<dbReference type="PANTHER" id="PTHR33116">
    <property type="entry name" value="REVERSE TRANSCRIPTASE ZINC-BINDING DOMAIN-CONTAINING PROTEIN-RELATED-RELATED"/>
    <property type="match status" value="1"/>
</dbReference>
<evidence type="ECO:0000313" key="1">
    <source>
        <dbReference type="EMBL" id="RYR25015.1"/>
    </source>
</evidence>
<gene>
    <name evidence="1" type="ORF">Ahy_B02g058659</name>
</gene>
<dbReference type="AlphaFoldDB" id="A0A445AF16"/>
<dbReference type="STRING" id="3818.A0A445AF16"/>
<keyword evidence="2" id="KW-1185">Reference proteome</keyword>
<accession>A0A445AF16</accession>
<dbReference type="EMBL" id="SDMP01000012">
    <property type="protein sequence ID" value="RYR25015.1"/>
    <property type="molecule type" value="Genomic_DNA"/>
</dbReference>
<evidence type="ECO:0000313" key="2">
    <source>
        <dbReference type="Proteomes" id="UP000289738"/>
    </source>
</evidence>
<proteinExistence type="predicted"/>
<dbReference type="PANTHER" id="PTHR33116:SF70">
    <property type="entry name" value="NON-LTR RETROELEMENT REVERSE TRANSCRIPTASE-LIKE PROTEIN"/>
    <property type="match status" value="1"/>
</dbReference>